<dbReference type="EMBL" id="CP034412">
    <property type="protein sequence ID" value="QCY47400.1"/>
    <property type="molecule type" value="Genomic_DNA"/>
</dbReference>
<evidence type="ECO:0000313" key="3">
    <source>
        <dbReference type="Proteomes" id="UP000307000"/>
    </source>
</evidence>
<keyword evidence="1" id="KW-1133">Transmembrane helix</keyword>
<proteinExistence type="predicted"/>
<sequence length="61" mass="6790">MSPRSMMLLQGFITLVGIISLLSGATGFGVFCLLVAMAPSIYDHYRRQNRTTRHHHGSDAR</sequence>
<reference evidence="2 3" key="1">
    <citation type="submission" date="2018-12" db="EMBL/GenBank/DDBJ databases">
        <title>Complete Genome Sequence of Glutamicibacter creatinolyticus strain LGCM259,isolated from an abscess of a 12-year-old mare in Italy.</title>
        <authorList>
            <person name="Santos R.G."/>
            <person name="Silva A.L."/>
            <person name="Seyffert N."/>
            <person name="Castro T.L.P."/>
            <person name="Attili A.R."/>
            <person name="Rifici C."/>
            <person name="Mazzullo G."/>
            <person name="Brenig B."/>
            <person name="Venanzi F."/>
            <person name="Azevedo V."/>
        </authorList>
    </citation>
    <scope>NUCLEOTIDE SEQUENCE [LARGE SCALE GENOMIC DNA]</scope>
    <source>
        <strain evidence="2 3">LGCM 259</strain>
    </source>
</reference>
<dbReference type="AlphaFoldDB" id="A0A5B7WW15"/>
<evidence type="ECO:0000313" key="2">
    <source>
        <dbReference type="EMBL" id="QCY47400.1"/>
    </source>
</evidence>
<evidence type="ECO:0000256" key="1">
    <source>
        <dbReference type="SAM" id="Phobius"/>
    </source>
</evidence>
<protein>
    <submittedName>
        <fullName evidence="2">Uncharacterized protein</fullName>
    </submittedName>
</protein>
<name>A0A5B7WW15_9MICC</name>
<organism evidence="2 3">
    <name type="scientific">Glutamicibacter creatinolyticus</name>
    <dbReference type="NCBI Taxonomy" id="162496"/>
    <lineage>
        <taxon>Bacteria</taxon>
        <taxon>Bacillati</taxon>
        <taxon>Actinomycetota</taxon>
        <taxon>Actinomycetes</taxon>
        <taxon>Micrococcales</taxon>
        <taxon>Micrococcaceae</taxon>
        <taxon>Glutamicibacter</taxon>
    </lineage>
</organism>
<keyword evidence="1" id="KW-0812">Transmembrane</keyword>
<gene>
    <name evidence="2" type="ORF">GcLGCM259_1676</name>
</gene>
<dbReference type="Proteomes" id="UP000307000">
    <property type="component" value="Chromosome"/>
</dbReference>
<accession>A0A5B7WW15</accession>
<feature type="transmembrane region" description="Helical" evidence="1">
    <location>
        <begin position="12"/>
        <end position="38"/>
    </location>
</feature>
<keyword evidence="1" id="KW-0472">Membrane</keyword>
<dbReference type="KEGG" id="gcr:GcLGCM259_1676"/>
<keyword evidence="3" id="KW-1185">Reference proteome</keyword>